<evidence type="ECO:0000313" key="2">
    <source>
        <dbReference type="EMBL" id="AWB06819.1"/>
    </source>
</evidence>
<keyword evidence="2" id="KW-0614">Plasmid</keyword>
<dbReference type="OrthoDB" id="7307909at2"/>
<dbReference type="Proteomes" id="UP000077405">
    <property type="component" value="Plasmid pYZ1"/>
</dbReference>
<dbReference type="EMBL" id="CP028902">
    <property type="protein sequence ID" value="AWB06819.1"/>
    <property type="molecule type" value="Genomic_DNA"/>
</dbReference>
<name>A0A2R4VQU9_9PROT</name>
<evidence type="ECO:0000313" key="3">
    <source>
        <dbReference type="Proteomes" id="UP000077405"/>
    </source>
</evidence>
<organism evidence="2 3">
    <name type="scientific">Azospirillum humicireducens</name>
    <dbReference type="NCBI Taxonomy" id="1226968"/>
    <lineage>
        <taxon>Bacteria</taxon>
        <taxon>Pseudomonadati</taxon>
        <taxon>Pseudomonadota</taxon>
        <taxon>Alphaproteobacteria</taxon>
        <taxon>Rhodospirillales</taxon>
        <taxon>Azospirillaceae</taxon>
        <taxon>Azospirillum</taxon>
    </lineage>
</organism>
<sequence>MEIINTVPTFDATTHRMASTYTDTPDPERNRIVRVWAVEPIPLTEVKVARKAAATAKRHEVETGGIIVAGASIRTDRESQSLINGAYSLARDMLAGDVQTMPIDFKGADGWAEIEPATMLAIGRAVALHVQACFRAERALHEAIDAAETAEAVMAVDIASGWPD</sequence>
<dbReference type="KEGG" id="ahu:A6A40_17355"/>
<geneLocation type="plasmid" evidence="2 3">
    <name>pYZ1</name>
</geneLocation>
<reference evidence="2 3" key="1">
    <citation type="submission" date="2018-04" db="EMBL/GenBank/DDBJ databases">
        <title>Complete genome sequence of the nitrogen-fixing bacterium Azospirillum humicireducens type strain SgZ-5.</title>
        <authorList>
            <person name="Yu Z."/>
        </authorList>
    </citation>
    <scope>NUCLEOTIDE SEQUENCE [LARGE SCALE GENOMIC DNA]</scope>
    <source>
        <strain evidence="2 3">SgZ-5</strain>
        <plasmid evidence="2 3">pYZ1</plasmid>
    </source>
</reference>
<protein>
    <recommendedName>
        <fullName evidence="1">DUF4376 domain-containing protein</fullName>
    </recommendedName>
</protein>
<dbReference type="Pfam" id="PF14301">
    <property type="entry name" value="DUF4376"/>
    <property type="match status" value="1"/>
</dbReference>
<keyword evidence="3" id="KW-1185">Reference proteome</keyword>
<dbReference type="AlphaFoldDB" id="A0A2R4VQU9"/>
<evidence type="ECO:0000259" key="1">
    <source>
        <dbReference type="Pfam" id="PF14301"/>
    </source>
</evidence>
<feature type="domain" description="DUF4376" evidence="1">
    <location>
        <begin position="45"/>
        <end position="157"/>
    </location>
</feature>
<gene>
    <name evidence="2" type="ORF">A6A40_17355</name>
</gene>
<proteinExistence type="predicted"/>
<dbReference type="InterPro" id="IPR025484">
    <property type="entry name" value="DUF4376"/>
</dbReference>
<dbReference type="RefSeq" id="WP_108547125.1">
    <property type="nucleotide sequence ID" value="NZ_CP028902.1"/>
</dbReference>
<accession>A0A2R4VQU9</accession>